<evidence type="ECO:0000256" key="3">
    <source>
        <dbReference type="ARBA" id="ARBA00022741"/>
    </source>
</evidence>
<keyword evidence="6" id="KW-0449">Lipoprotein</keyword>
<dbReference type="PROSITE" id="PS00211">
    <property type="entry name" value="ABC_TRANSPORTER_1"/>
    <property type="match status" value="1"/>
</dbReference>
<gene>
    <name evidence="7" type="ORF">DEB45_09810</name>
    <name evidence="6" type="ORF">EP13_07085</name>
</gene>
<dbReference type="InterPro" id="IPR003593">
    <property type="entry name" value="AAA+_ATPase"/>
</dbReference>
<dbReference type="Proteomes" id="UP000056090">
    <property type="component" value="Chromosome"/>
</dbReference>
<dbReference type="PANTHER" id="PTHR43335">
    <property type="entry name" value="ABC TRANSPORTER, ATP-BINDING PROTEIN"/>
    <property type="match status" value="1"/>
</dbReference>
<dbReference type="SUPFAM" id="SSF52540">
    <property type="entry name" value="P-loop containing nucleoside triphosphate hydrolases"/>
    <property type="match status" value="1"/>
</dbReference>
<proteinExistence type="inferred from homology"/>
<dbReference type="InterPro" id="IPR027417">
    <property type="entry name" value="P-loop_NTPase"/>
</dbReference>
<evidence type="ECO:0000313" key="6">
    <source>
        <dbReference type="EMBL" id="AIF98475.1"/>
    </source>
</evidence>
<dbReference type="RefSeq" id="WP_044058810.1">
    <property type="nucleotide sequence ID" value="NZ_CALBIY010000037.1"/>
</dbReference>
<dbReference type="InterPro" id="IPR017871">
    <property type="entry name" value="ABC_transporter-like_CS"/>
</dbReference>
<dbReference type="PROSITE" id="PS50893">
    <property type="entry name" value="ABC_TRANSPORTER_2"/>
    <property type="match status" value="1"/>
</dbReference>
<accession>A0A075P0T7</accession>
<evidence type="ECO:0000313" key="7">
    <source>
        <dbReference type="EMBL" id="HBU51542.1"/>
    </source>
</evidence>
<protein>
    <submittedName>
        <fullName evidence="7">ABC transporter ATP-binding protein</fullName>
    </submittedName>
    <submittedName>
        <fullName evidence="6">Lipoprotein</fullName>
    </submittedName>
</protein>
<reference evidence="6 8" key="1">
    <citation type="submission" date="2014-06" db="EMBL/GenBank/DDBJ databases">
        <title>Genomes of Alteromonas australica, a world apart.</title>
        <authorList>
            <person name="Gonzaga A."/>
            <person name="Lopez-Perez M."/>
            <person name="Rodriguez-Valera F."/>
        </authorList>
    </citation>
    <scope>NUCLEOTIDE SEQUENCE [LARGE SCALE GENOMIC DNA]</scope>
    <source>
        <strain evidence="6 8">H 17</strain>
    </source>
</reference>
<dbReference type="Pfam" id="PF00005">
    <property type="entry name" value="ABC_tran"/>
    <property type="match status" value="1"/>
</dbReference>
<keyword evidence="3" id="KW-0547">Nucleotide-binding</keyword>
<evidence type="ECO:0000256" key="1">
    <source>
        <dbReference type="ARBA" id="ARBA00005417"/>
    </source>
</evidence>
<dbReference type="CDD" id="cd03264">
    <property type="entry name" value="ABC_drug_resistance_like"/>
    <property type="match status" value="1"/>
</dbReference>
<dbReference type="SMART" id="SM00382">
    <property type="entry name" value="AAA"/>
    <property type="match status" value="1"/>
</dbReference>
<dbReference type="eggNOG" id="COG1131">
    <property type="taxonomic scope" value="Bacteria"/>
</dbReference>
<dbReference type="AlphaFoldDB" id="A0A075P0T7"/>
<sequence length="282" mass="30975">MLTVKNLNKTYTDGTHALKNITLTFPTGMVGLLGPNGAGKSTLMRTLACLQPPDSGTVLFDGIDIVAHPNALRSQLGYLPQSFGVYPHLSCRQLLKHIASLKKVDKNKVDAQISSLLSLTNLTAVANKAVTQFSGGMRQRFGIAQALLGNPKLIILDEPTAGLDPLERQRLHSLLVKISKQTLVLLSTHIVEDIENLCGHAAIIMHGEIVDSGEIPNLIAPLQGKIWESSLQPPCGMLVSESYHFGKDVWRVYHHEAPCSEAISRDATLEDRYFYELNKEQY</sequence>
<dbReference type="InterPro" id="IPR003439">
    <property type="entry name" value="ABC_transporter-like_ATP-bd"/>
</dbReference>
<reference evidence="7 9" key="2">
    <citation type="journal article" date="2018" name="Nat. Biotechnol.">
        <title>A standardized bacterial taxonomy based on genome phylogeny substantially revises the tree of life.</title>
        <authorList>
            <person name="Parks D.H."/>
            <person name="Chuvochina M."/>
            <person name="Waite D.W."/>
            <person name="Rinke C."/>
            <person name="Skarshewski A."/>
            <person name="Chaumeil P.A."/>
            <person name="Hugenholtz P."/>
        </authorList>
    </citation>
    <scope>NUCLEOTIDE SEQUENCE [LARGE SCALE GENOMIC DNA]</scope>
    <source>
        <strain evidence="7">UBA11621</strain>
    </source>
</reference>
<comment type="similarity">
    <text evidence="1">Belongs to the ABC transporter superfamily.</text>
</comment>
<dbReference type="PANTHER" id="PTHR43335:SF2">
    <property type="entry name" value="ABC TRANSPORTER, ATP-BINDING PROTEIN"/>
    <property type="match status" value="1"/>
</dbReference>
<dbReference type="Proteomes" id="UP000264779">
    <property type="component" value="Unassembled WGS sequence"/>
</dbReference>
<name>A0A075P0T7_9ALTE</name>
<dbReference type="GO" id="GO:0016887">
    <property type="term" value="F:ATP hydrolysis activity"/>
    <property type="evidence" value="ECO:0007669"/>
    <property type="project" value="InterPro"/>
</dbReference>
<keyword evidence="4 7" id="KW-0067">ATP-binding</keyword>
<keyword evidence="2" id="KW-0813">Transport</keyword>
<dbReference type="EMBL" id="CP008849">
    <property type="protein sequence ID" value="AIF98475.1"/>
    <property type="molecule type" value="Genomic_DNA"/>
</dbReference>
<evidence type="ECO:0000259" key="5">
    <source>
        <dbReference type="PROSITE" id="PS50893"/>
    </source>
</evidence>
<dbReference type="GO" id="GO:0005524">
    <property type="term" value="F:ATP binding"/>
    <property type="evidence" value="ECO:0007669"/>
    <property type="project" value="UniProtKB-KW"/>
</dbReference>
<keyword evidence="8" id="KW-1185">Reference proteome</keyword>
<dbReference type="GeneID" id="78254677"/>
<evidence type="ECO:0000313" key="9">
    <source>
        <dbReference type="Proteomes" id="UP000264779"/>
    </source>
</evidence>
<evidence type="ECO:0000313" key="8">
    <source>
        <dbReference type="Proteomes" id="UP000056090"/>
    </source>
</evidence>
<dbReference type="EMBL" id="DONK01000141">
    <property type="protein sequence ID" value="HBU51542.1"/>
    <property type="molecule type" value="Genomic_DNA"/>
</dbReference>
<feature type="domain" description="ABC transporter" evidence="5">
    <location>
        <begin position="2"/>
        <end position="231"/>
    </location>
</feature>
<organism evidence="6 8">
    <name type="scientific">Alteromonas australica</name>
    <dbReference type="NCBI Taxonomy" id="589873"/>
    <lineage>
        <taxon>Bacteria</taxon>
        <taxon>Pseudomonadati</taxon>
        <taxon>Pseudomonadota</taxon>
        <taxon>Gammaproteobacteria</taxon>
        <taxon>Alteromonadales</taxon>
        <taxon>Alteromonadaceae</taxon>
        <taxon>Alteromonas/Salinimonas group</taxon>
        <taxon>Alteromonas</taxon>
    </lineage>
</organism>
<dbReference type="KEGG" id="aal:EP13_07085"/>
<dbReference type="Gene3D" id="3.40.50.300">
    <property type="entry name" value="P-loop containing nucleotide triphosphate hydrolases"/>
    <property type="match status" value="1"/>
</dbReference>
<evidence type="ECO:0000256" key="2">
    <source>
        <dbReference type="ARBA" id="ARBA00022448"/>
    </source>
</evidence>
<evidence type="ECO:0000256" key="4">
    <source>
        <dbReference type="ARBA" id="ARBA00022840"/>
    </source>
</evidence>